<dbReference type="OrthoDB" id="9792500at2"/>
<dbReference type="PANTHER" id="PTHR46268:SF6">
    <property type="entry name" value="UNIVERSAL STRESS PROTEIN UP12"/>
    <property type="match status" value="1"/>
</dbReference>
<evidence type="ECO:0000313" key="3">
    <source>
        <dbReference type="EMBL" id="QGM46632.1"/>
    </source>
</evidence>
<dbReference type="RefSeq" id="WP_136496857.1">
    <property type="nucleotide sequence ID" value="NZ_CP046052.1"/>
</dbReference>
<feature type="domain" description="UspA" evidence="2">
    <location>
        <begin position="1"/>
        <end position="140"/>
    </location>
</feature>
<dbReference type="SUPFAM" id="SSF52402">
    <property type="entry name" value="Adenine nucleotide alpha hydrolases-like"/>
    <property type="match status" value="1"/>
</dbReference>
<dbReference type="Proteomes" id="UP000309061">
    <property type="component" value="Chromosome"/>
</dbReference>
<dbReference type="Gene3D" id="3.40.50.620">
    <property type="entry name" value="HUPs"/>
    <property type="match status" value="1"/>
</dbReference>
<accession>A0A6B8KG91</accession>
<reference evidence="3 4" key="1">
    <citation type="submission" date="2019-11" db="EMBL/GenBank/DDBJ databases">
        <title>The genome sequence of Methylocystis heyeri.</title>
        <authorList>
            <person name="Oshkin I.Y."/>
            <person name="Miroshnikov K."/>
            <person name="Dedysh S.N."/>
        </authorList>
    </citation>
    <scope>NUCLEOTIDE SEQUENCE [LARGE SCALE GENOMIC DNA]</scope>
    <source>
        <strain evidence="3 4">H2</strain>
    </source>
</reference>
<dbReference type="EMBL" id="CP046052">
    <property type="protein sequence ID" value="QGM46632.1"/>
    <property type="molecule type" value="Genomic_DNA"/>
</dbReference>
<dbReference type="InterPro" id="IPR006016">
    <property type="entry name" value="UspA"/>
</dbReference>
<proteinExistence type="inferred from homology"/>
<name>A0A6B8KG91_9HYPH</name>
<dbReference type="PRINTS" id="PR01438">
    <property type="entry name" value="UNVRSLSTRESS"/>
</dbReference>
<dbReference type="InterPro" id="IPR014729">
    <property type="entry name" value="Rossmann-like_a/b/a_fold"/>
</dbReference>
<evidence type="ECO:0000256" key="1">
    <source>
        <dbReference type="ARBA" id="ARBA00008791"/>
    </source>
</evidence>
<dbReference type="Pfam" id="PF00582">
    <property type="entry name" value="Usp"/>
    <property type="match status" value="1"/>
</dbReference>
<dbReference type="KEGG" id="mhey:H2LOC_013540"/>
<dbReference type="PANTHER" id="PTHR46268">
    <property type="entry name" value="STRESS RESPONSE PROTEIN NHAX"/>
    <property type="match status" value="1"/>
</dbReference>
<dbReference type="AlphaFoldDB" id="A0A6B8KG91"/>
<dbReference type="CDD" id="cd00293">
    <property type="entry name" value="USP-like"/>
    <property type="match status" value="1"/>
</dbReference>
<evidence type="ECO:0000259" key="2">
    <source>
        <dbReference type="Pfam" id="PF00582"/>
    </source>
</evidence>
<comment type="similarity">
    <text evidence="1">Belongs to the universal stress protein A family.</text>
</comment>
<gene>
    <name evidence="3" type="ORF">H2LOC_013540</name>
</gene>
<keyword evidence="4" id="KW-1185">Reference proteome</keyword>
<evidence type="ECO:0000313" key="4">
    <source>
        <dbReference type="Proteomes" id="UP000309061"/>
    </source>
</evidence>
<protein>
    <submittedName>
        <fullName evidence="3">Universal stress protein</fullName>
    </submittedName>
</protein>
<organism evidence="3 4">
    <name type="scientific">Methylocystis heyeri</name>
    <dbReference type="NCBI Taxonomy" id="391905"/>
    <lineage>
        <taxon>Bacteria</taxon>
        <taxon>Pseudomonadati</taxon>
        <taxon>Pseudomonadota</taxon>
        <taxon>Alphaproteobacteria</taxon>
        <taxon>Hyphomicrobiales</taxon>
        <taxon>Methylocystaceae</taxon>
        <taxon>Methylocystis</taxon>
    </lineage>
</organism>
<sequence length="143" mass="15886">MLGKILLPVDLTQPEMTKLAIDQAKELASAFNCDFRLVNVQSLIPISFFDYVPQDFDSRIRQGLEEEIAAIAQEIGCGPDRISTKVLFGPVYHKLLEEAETWGADLILLCSHKPGMDRFLIGSTADAIVQHAKCSVWVVRAAR</sequence>
<dbReference type="InterPro" id="IPR006015">
    <property type="entry name" value="Universal_stress_UspA"/>
</dbReference>